<protein>
    <submittedName>
        <fullName evidence="2">Uncharacterized protein</fullName>
    </submittedName>
</protein>
<dbReference type="AlphaFoldDB" id="A0A7J7NN11"/>
<comment type="caution">
    <text evidence="2">The sequence shown here is derived from an EMBL/GenBank/DDBJ whole genome shotgun (WGS) entry which is preliminary data.</text>
</comment>
<evidence type="ECO:0000313" key="3">
    <source>
        <dbReference type="Proteomes" id="UP000541444"/>
    </source>
</evidence>
<organism evidence="2 3">
    <name type="scientific">Kingdonia uniflora</name>
    <dbReference type="NCBI Taxonomy" id="39325"/>
    <lineage>
        <taxon>Eukaryota</taxon>
        <taxon>Viridiplantae</taxon>
        <taxon>Streptophyta</taxon>
        <taxon>Embryophyta</taxon>
        <taxon>Tracheophyta</taxon>
        <taxon>Spermatophyta</taxon>
        <taxon>Magnoliopsida</taxon>
        <taxon>Ranunculales</taxon>
        <taxon>Circaeasteraceae</taxon>
        <taxon>Kingdonia</taxon>
    </lineage>
</organism>
<accession>A0A7J7NN11</accession>
<gene>
    <name evidence="2" type="ORF">GIB67_004962</name>
</gene>
<reference evidence="2 3" key="1">
    <citation type="journal article" date="2020" name="IScience">
        <title>Genome Sequencing of the Endangered Kingdonia uniflora (Circaeasteraceae, Ranunculales) Reveals Potential Mechanisms of Evolutionary Specialization.</title>
        <authorList>
            <person name="Sun Y."/>
            <person name="Deng T."/>
            <person name="Zhang A."/>
            <person name="Moore M.J."/>
            <person name="Landis J.B."/>
            <person name="Lin N."/>
            <person name="Zhang H."/>
            <person name="Zhang X."/>
            <person name="Huang J."/>
            <person name="Zhang X."/>
            <person name="Sun H."/>
            <person name="Wang H."/>
        </authorList>
    </citation>
    <scope>NUCLEOTIDE SEQUENCE [LARGE SCALE GENOMIC DNA]</scope>
    <source>
        <strain evidence="2">TB1705</strain>
        <tissue evidence="2">Leaf</tissue>
    </source>
</reference>
<sequence>MVLPAEEVVVSMRRRAIVTEDTKDKVRLERFAAKLELSKVGIFLSVAGAGLTFKSNHGSGIMAYRGQIRLRMELPLRRLVKEVLNFWEVAHVQINGNFYEMMKVIEGMNVKLAGEGRNLIKWFDIVTFYSRKASQNPGTYHIQCHPEKPWFFDLCSTGQGWNKDLLIVSGNFENEDEDDPYKWHHRVYNESLGSSTWDNPVNHIDNLLKASEDWGTGEEDTQEEDEEMTEEDRQEQAVAKKSSMVKLWEDDPDEASKEVKWYMFQQTDAWVRTCSKAMKSVKAKLRQARENVDLSRGMETSLMSELAVCEREKAKQKVRLQGQYDGECKVTMRLKNFIDEKGYDPDTLEPYPVSPEFVEAPSSGLVNGRAVGVSNEAAEVADGGASVEQEFNCEHVDVYFL</sequence>
<dbReference type="EMBL" id="JACGCM010000696">
    <property type="protein sequence ID" value="KAF6168410.1"/>
    <property type="molecule type" value="Genomic_DNA"/>
</dbReference>
<proteinExistence type="predicted"/>
<keyword evidence="3" id="KW-1185">Reference proteome</keyword>
<dbReference type="Proteomes" id="UP000541444">
    <property type="component" value="Unassembled WGS sequence"/>
</dbReference>
<evidence type="ECO:0000256" key="1">
    <source>
        <dbReference type="SAM" id="MobiDB-lite"/>
    </source>
</evidence>
<feature type="compositionally biased region" description="Acidic residues" evidence="1">
    <location>
        <begin position="215"/>
        <end position="233"/>
    </location>
</feature>
<evidence type="ECO:0000313" key="2">
    <source>
        <dbReference type="EMBL" id="KAF6168410.1"/>
    </source>
</evidence>
<name>A0A7J7NN11_9MAGN</name>
<feature type="region of interest" description="Disordered" evidence="1">
    <location>
        <begin position="211"/>
        <end position="237"/>
    </location>
</feature>